<keyword evidence="1" id="KW-0479">Metal-binding</keyword>
<dbReference type="InterPro" id="IPR049899">
    <property type="entry name" value="Znf_C2HC_C3H"/>
</dbReference>
<evidence type="ECO:0000256" key="1">
    <source>
        <dbReference type="ARBA" id="ARBA00022723"/>
    </source>
</evidence>
<dbReference type="Pfam" id="PF13913">
    <property type="entry name" value="zf-C2HC_2"/>
    <property type="match status" value="2"/>
</dbReference>
<dbReference type="InterPro" id="IPR026319">
    <property type="entry name" value="ZC2HC1A/B-like"/>
</dbReference>
<accession>A0ABP0QW84</accession>
<sequence>MSGSKPQMLMCYLCGREFGSRSLPIHVPQCEKKWLAQEAQKPLADQRPLPPRPERLNAMMTTGALRDEERAVFNEEMYNKWDEDVLEKCTYCGRTFTPSAMKSHAKSCTQESPAKPAGTGLTKASLSNTITHGKVFGTRHVGSQNTNVDMEVDVGRRSPMRQTSGKLSLTKRPSSKGPKQASTSGLMTTAPMVQSGHGPLQVVYKQEAPKAAFAPPPRGPVVLYSAVGTPPAGGTVVNAPAMVLAPTAVHSALTPAPLPQPVPLQPAVATATGVSPAPGRAVTPRSQPSCAPKGKTFNFCSECGAKFLNSAKFCHECGVLRPGCEPSHSKFCHHCGAKGATVKVPSRR</sequence>
<gene>
    <name evidence="8" type="ORF">CCMP2556_LOCUS44306</name>
</gene>
<organism evidence="8 9">
    <name type="scientific">Durusdinium trenchii</name>
    <dbReference type="NCBI Taxonomy" id="1381693"/>
    <lineage>
        <taxon>Eukaryota</taxon>
        <taxon>Sar</taxon>
        <taxon>Alveolata</taxon>
        <taxon>Dinophyceae</taxon>
        <taxon>Suessiales</taxon>
        <taxon>Symbiodiniaceae</taxon>
        <taxon>Durusdinium</taxon>
    </lineage>
</organism>
<reference evidence="8 9" key="1">
    <citation type="submission" date="2024-02" db="EMBL/GenBank/DDBJ databases">
        <authorList>
            <person name="Chen Y."/>
            <person name="Shah S."/>
            <person name="Dougan E. K."/>
            <person name="Thang M."/>
            <person name="Chan C."/>
        </authorList>
    </citation>
    <scope>NUCLEOTIDE SEQUENCE [LARGE SCALE GENOMIC DNA]</scope>
</reference>
<name>A0ABP0QW84_9DINO</name>
<evidence type="ECO:0000313" key="8">
    <source>
        <dbReference type="EMBL" id="CAK9092547.1"/>
    </source>
</evidence>
<feature type="region of interest" description="Disordered" evidence="6">
    <location>
        <begin position="156"/>
        <end position="185"/>
    </location>
</feature>
<keyword evidence="2" id="KW-0677">Repeat</keyword>
<evidence type="ECO:0000256" key="6">
    <source>
        <dbReference type="SAM" id="MobiDB-lite"/>
    </source>
</evidence>
<evidence type="ECO:0000313" key="9">
    <source>
        <dbReference type="Proteomes" id="UP001642484"/>
    </source>
</evidence>
<keyword evidence="3 5" id="KW-0863">Zinc-finger</keyword>
<dbReference type="PANTHER" id="PTHR13555:SF68">
    <property type="entry name" value="ZINC FINGER PROTEIN 474"/>
    <property type="match status" value="1"/>
</dbReference>
<dbReference type="Proteomes" id="UP001642484">
    <property type="component" value="Unassembled WGS sequence"/>
</dbReference>
<evidence type="ECO:0000256" key="4">
    <source>
        <dbReference type="ARBA" id="ARBA00022833"/>
    </source>
</evidence>
<dbReference type="Gene3D" id="3.30.160.60">
    <property type="entry name" value="Classic Zinc Finger"/>
    <property type="match status" value="1"/>
</dbReference>
<feature type="domain" description="C2HC/C3H-type" evidence="7">
    <location>
        <begin position="7"/>
        <end position="36"/>
    </location>
</feature>
<dbReference type="PROSITE" id="PS52027">
    <property type="entry name" value="ZF_C2HC_C3H"/>
    <property type="match status" value="1"/>
</dbReference>
<keyword evidence="4" id="KW-0862">Zinc</keyword>
<comment type="caution">
    <text evidence="8">The sequence shown here is derived from an EMBL/GenBank/DDBJ whole genome shotgun (WGS) entry which is preliminary data.</text>
</comment>
<evidence type="ECO:0000259" key="7">
    <source>
        <dbReference type="PROSITE" id="PS52027"/>
    </source>
</evidence>
<evidence type="ECO:0000256" key="3">
    <source>
        <dbReference type="ARBA" id="ARBA00022771"/>
    </source>
</evidence>
<dbReference type="PANTHER" id="PTHR13555">
    <property type="entry name" value="C2H2 ZINC FINGER CGI-62-RELATED"/>
    <property type="match status" value="1"/>
</dbReference>
<protein>
    <recommendedName>
        <fullName evidence="7">C2HC/C3H-type domain-containing protein</fullName>
    </recommendedName>
</protein>
<proteinExistence type="predicted"/>
<keyword evidence="9" id="KW-1185">Reference proteome</keyword>
<evidence type="ECO:0000256" key="2">
    <source>
        <dbReference type="ARBA" id="ARBA00022737"/>
    </source>
</evidence>
<evidence type="ECO:0000256" key="5">
    <source>
        <dbReference type="PROSITE-ProRule" id="PRU01371"/>
    </source>
</evidence>
<dbReference type="EMBL" id="CAXAMN010025084">
    <property type="protein sequence ID" value="CAK9092547.1"/>
    <property type="molecule type" value="Genomic_DNA"/>
</dbReference>